<evidence type="ECO:0000256" key="2">
    <source>
        <dbReference type="SAM" id="Phobius"/>
    </source>
</evidence>
<comment type="caution">
    <text evidence="3">The sequence shown here is derived from an EMBL/GenBank/DDBJ whole genome shotgun (WGS) entry which is preliminary data.</text>
</comment>
<dbReference type="EMBL" id="SGPL01000057">
    <property type="protein sequence ID" value="THH19010.1"/>
    <property type="molecule type" value="Genomic_DNA"/>
</dbReference>
<keyword evidence="2" id="KW-1133">Transmembrane helix</keyword>
<dbReference type="AlphaFoldDB" id="A0A4S4M824"/>
<proteinExistence type="predicted"/>
<keyword evidence="2" id="KW-0812">Transmembrane</keyword>
<evidence type="ECO:0000256" key="1">
    <source>
        <dbReference type="SAM" id="MobiDB-lite"/>
    </source>
</evidence>
<organism evidence="3 4">
    <name type="scientific">Bondarzewia mesenterica</name>
    <dbReference type="NCBI Taxonomy" id="1095465"/>
    <lineage>
        <taxon>Eukaryota</taxon>
        <taxon>Fungi</taxon>
        <taxon>Dikarya</taxon>
        <taxon>Basidiomycota</taxon>
        <taxon>Agaricomycotina</taxon>
        <taxon>Agaricomycetes</taxon>
        <taxon>Russulales</taxon>
        <taxon>Bondarzewiaceae</taxon>
        <taxon>Bondarzewia</taxon>
    </lineage>
</organism>
<reference evidence="3 4" key="1">
    <citation type="submission" date="2019-02" db="EMBL/GenBank/DDBJ databases">
        <title>Genome sequencing of the rare red list fungi Bondarzewia mesenterica.</title>
        <authorList>
            <person name="Buettner E."/>
            <person name="Kellner H."/>
        </authorList>
    </citation>
    <scope>NUCLEOTIDE SEQUENCE [LARGE SCALE GENOMIC DNA]</scope>
    <source>
        <strain evidence="3 4">DSM 108281</strain>
    </source>
</reference>
<evidence type="ECO:0000313" key="4">
    <source>
        <dbReference type="Proteomes" id="UP000310158"/>
    </source>
</evidence>
<protein>
    <submittedName>
        <fullName evidence="3">Uncharacterized protein</fullName>
    </submittedName>
</protein>
<gene>
    <name evidence="3" type="ORF">EW146_g2091</name>
</gene>
<feature type="transmembrane region" description="Helical" evidence="2">
    <location>
        <begin position="86"/>
        <end position="107"/>
    </location>
</feature>
<sequence>MNVFRIYKGIVAGALIQLCDAHPVLRNHPTTGVLTGQPSILIISTSLTSHIEKLRRAAEVVIPAEYGFSPQPSADSRSKQDHKHTIVASVLAVSLMLLAILTVRIVIPASITKLARKSVQAEDDPRRPTNPGFEGLSKERLAERAQEIMQKGGSIKIVEGKEKGEIGGYVMVILEDDSKSEVEGGRGMQVLLRRPPAVVLKERLPLSPIVLAGQWVTEKTSARGRLRR</sequence>
<keyword evidence="4" id="KW-1185">Reference proteome</keyword>
<name>A0A4S4M824_9AGAM</name>
<evidence type="ECO:0000313" key="3">
    <source>
        <dbReference type="EMBL" id="THH19010.1"/>
    </source>
</evidence>
<keyword evidence="2" id="KW-0472">Membrane</keyword>
<accession>A0A4S4M824</accession>
<feature type="region of interest" description="Disordered" evidence="1">
    <location>
        <begin position="117"/>
        <end position="138"/>
    </location>
</feature>
<dbReference type="Proteomes" id="UP000310158">
    <property type="component" value="Unassembled WGS sequence"/>
</dbReference>
<dbReference type="OrthoDB" id="10660746at2759"/>